<dbReference type="SUPFAM" id="SSF55021">
    <property type="entry name" value="ACT-like"/>
    <property type="match status" value="1"/>
</dbReference>
<evidence type="ECO:0000259" key="3">
    <source>
        <dbReference type="PROSITE" id="PS51371"/>
    </source>
</evidence>
<evidence type="ECO:0000313" key="5">
    <source>
        <dbReference type="EMBL" id="AVD70390.1"/>
    </source>
</evidence>
<feature type="domain" description="ACT" evidence="4">
    <location>
        <begin position="142"/>
        <end position="221"/>
    </location>
</feature>
<evidence type="ECO:0000256" key="2">
    <source>
        <dbReference type="PROSITE-ProRule" id="PRU00703"/>
    </source>
</evidence>
<dbReference type="SUPFAM" id="SSF54631">
    <property type="entry name" value="CBS-domain pair"/>
    <property type="match status" value="1"/>
</dbReference>
<gene>
    <name evidence="5" type="ORF">CAY53_01915</name>
</gene>
<dbReference type="PROSITE" id="PS51671">
    <property type="entry name" value="ACT"/>
    <property type="match status" value="1"/>
</dbReference>
<keyword evidence="6" id="KW-1185">Reference proteome</keyword>
<dbReference type="InterPro" id="IPR046342">
    <property type="entry name" value="CBS_dom_sf"/>
</dbReference>
<evidence type="ECO:0000256" key="1">
    <source>
        <dbReference type="ARBA" id="ARBA00022737"/>
    </source>
</evidence>
<reference evidence="5 6" key="1">
    <citation type="journal article" date="2018" name="MBio">
        <title>Insights into the evolution of host association through the isolation and characterization of a novel human periodontal pathobiont, Desulfobulbus oralis.</title>
        <authorList>
            <person name="Cross K.L."/>
            <person name="Chirania P."/>
            <person name="Xiong W."/>
            <person name="Beall C.J."/>
            <person name="Elkins J.G."/>
            <person name="Giannone R.J."/>
            <person name="Griffen A.L."/>
            <person name="Guss A.M."/>
            <person name="Hettich R.L."/>
            <person name="Joshi S.S."/>
            <person name="Mokrzan E.M."/>
            <person name="Martin R.K."/>
            <person name="Zhulin I.B."/>
            <person name="Leys E.J."/>
            <person name="Podar M."/>
        </authorList>
    </citation>
    <scope>NUCLEOTIDE SEQUENCE [LARGE SCALE GENOMIC DNA]</scope>
    <source>
        <strain evidence="5 6">ORNL</strain>
    </source>
</reference>
<dbReference type="KEGG" id="deo:CAY53_01915"/>
<feature type="domain" description="CBS" evidence="3">
    <location>
        <begin position="81"/>
        <end position="138"/>
    </location>
</feature>
<dbReference type="CDD" id="cd04584">
    <property type="entry name" value="CBS_pair_AcuB_like"/>
    <property type="match status" value="1"/>
</dbReference>
<protein>
    <submittedName>
        <fullName evidence="5">Acetoin utilization protein AcuB</fullName>
    </submittedName>
</protein>
<evidence type="ECO:0000259" key="4">
    <source>
        <dbReference type="PROSITE" id="PS51671"/>
    </source>
</evidence>
<dbReference type="AlphaFoldDB" id="A0A2L1GL33"/>
<dbReference type="Gene3D" id="3.10.580.10">
    <property type="entry name" value="CBS-domain"/>
    <property type="match status" value="1"/>
</dbReference>
<dbReference type="RefSeq" id="WP_104935701.1">
    <property type="nucleotide sequence ID" value="NZ_CP021255.1"/>
</dbReference>
<dbReference type="PROSITE" id="PS51371">
    <property type="entry name" value="CBS"/>
    <property type="match status" value="2"/>
</dbReference>
<sequence length="228" mass="24956">MYIGSIMRTDLITVAPKTTLVEAKELLEKHRIDHLLVVKSGKLAGVVSDRDLRQNWASPATALSAHELSYLLNTVTLGMIMVKTVVTAGPDTTIERAAWIMQVNNINSLPVMADGELVGIVTSTDVMAVLLNAIGMSEDSRRLGLFVEDQIGRLATVTAALRDAEVNIQSFFCYPVPGHRKLSQLVIRVHRADGERAAAALEKVGFRVMTHYSKDITPFLPEGCQRCS</sequence>
<organism evidence="5 6">
    <name type="scientific">Desulfobulbus oralis</name>
    <dbReference type="NCBI Taxonomy" id="1986146"/>
    <lineage>
        <taxon>Bacteria</taxon>
        <taxon>Pseudomonadati</taxon>
        <taxon>Thermodesulfobacteriota</taxon>
        <taxon>Desulfobulbia</taxon>
        <taxon>Desulfobulbales</taxon>
        <taxon>Desulfobulbaceae</taxon>
        <taxon>Desulfobulbus</taxon>
    </lineage>
</organism>
<dbReference type="InterPro" id="IPR002912">
    <property type="entry name" value="ACT_dom"/>
</dbReference>
<dbReference type="PANTHER" id="PTHR48108">
    <property type="entry name" value="CBS DOMAIN-CONTAINING PROTEIN CBSX2, CHLOROPLASTIC"/>
    <property type="match status" value="1"/>
</dbReference>
<proteinExistence type="predicted"/>
<keyword evidence="2" id="KW-0129">CBS domain</keyword>
<accession>A0A2L1GL33</accession>
<dbReference type="EMBL" id="CP021255">
    <property type="protein sequence ID" value="AVD70390.1"/>
    <property type="molecule type" value="Genomic_DNA"/>
</dbReference>
<dbReference type="OrthoDB" id="9802114at2"/>
<dbReference type="Pfam" id="PF01842">
    <property type="entry name" value="ACT"/>
    <property type="match status" value="1"/>
</dbReference>
<dbReference type="InterPro" id="IPR000644">
    <property type="entry name" value="CBS_dom"/>
</dbReference>
<dbReference type="Proteomes" id="UP000239867">
    <property type="component" value="Chromosome"/>
</dbReference>
<name>A0A2L1GL33_9BACT</name>
<dbReference type="Pfam" id="PF00571">
    <property type="entry name" value="CBS"/>
    <property type="match status" value="2"/>
</dbReference>
<evidence type="ECO:0000313" key="6">
    <source>
        <dbReference type="Proteomes" id="UP000239867"/>
    </source>
</evidence>
<dbReference type="InterPro" id="IPR051462">
    <property type="entry name" value="CBS_domain-containing"/>
</dbReference>
<dbReference type="PANTHER" id="PTHR48108:SF34">
    <property type="entry name" value="CBS DOMAIN-CONTAINING PROTEIN YHCV"/>
    <property type="match status" value="1"/>
</dbReference>
<dbReference type="InterPro" id="IPR045865">
    <property type="entry name" value="ACT-like_dom_sf"/>
</dbReference>
<feature type="domain" description="CBS" evidence="3">
    <location>
        <begin position="7"/>
        <end position="63"/>
    </location>
</feature>
<dbReference type="SMART" id="SM00116">
    <property type="entry name" value="CBS"/>
    <property type="match status" value="2"/>
</dbReference>
<keyword evidence="1" id="KW-0677">Repeat</keyword>